<dbReference type="GO" id="GO:0016787">
    <property type="term" value="F:hydrolase activity"/>
    <property type="evidence" value="ECO:0007669"/>
    <property type="project" value="UniProtKB-KW"/>
</dbReference>
<dbReference type="InterPro" id="IPR049053">
    <property type="entry name" value="AFCA-like_C"/>
</dbReference>
<dbReference type="SUPFAM" id="SSF48208">
    <property type="entry name" value="Six-hairpin glycosidases"/>
    <property type="match status" value="1"/>
</dbReference>
<dbReference type="Pfam" id="PF21307">
    <property type="entry name" value="Glyco_hydro_95_C"/>
    <property type="match status" value="1"/>
</dbReference>
<evidence type="ECO:0000313" key="4">
    <source>
        <dbReference type="EMBL" id="MCM4076031.1"/>
    </source>
</evidence>
<dbReference type="PANTHER" id="PTHR31084">
    <property type="entry name" value="ALPHA-L-FUCOSIDASE 2"/>
    <property type="match status" value="1"/>
</dbReference>
<reference evidence="4 5" key="1">
    <citation type="submission" date="2022-06" db="EMBL/GenBank/DDBJ databases">
        <title>Actinoplanes abujensis sp. nov., isolated from Nigerian arid soil.</title>
        <authorList>
            <person name="Ding P."/>
        </authorList>
    </citation>
    <scope>NUCLEOTIDE SEQUENCE [LARGE SCALE GENOMIC DNA]</scope>
    <source>
        <strain evidence="5">TRM88002</strain>
        <plasmid evidence="4">p1</plasmid>
    </source>
</reference>
<name>A0ABT0XQH9_9ACTN</name>
<sequence>MEIERRLWSPEPAREWLEAYPLGNGRLGAMVYGTPGREHLQLNDGTAWSGSPASEPANSHIDPVVAAEALAGARAALAAGDAAGADRRLLAVQGGWSQAYLPFADLRVAIGDARVTDYHRELDLGTATHRVRYRLDGNPVVHRCFVSQPDGVLVLVIEAGEPMDVSWSLSSPLRVLGGGDDWLTVRLPSDMPPPHEPDLAPVWGSTSLRGAVVGRARHDGRRFELIVATATTFDGIGREPRGDEQDARRQAQERVDQAHERGVAELTGRHVAAYGKIFGRTTLELPTHPEAALLFHYGRYLAISSSAAGGLPSTLQGLWNDRMRPPWSSNYTLNVNTEMNYWAATTADLGETLEPVLDLLAALADKGRATARTVYGARGWAAHHNTDAWAFTSPVGRGRADPAWAFWPLGGVWLCRLVHDSADPRVWPILRGAAEFCLDWLPTGLSTSPENHYLSPSGEAVAVASSSTMDSVLIAELFDAVLARGPADDPVVAEVRAARPAIPAPAVHDGLIAEWPGCPPPAEPHHRHLSHLVFAYPGDTPADPEVRAAVSRSLDARGDEATGWSLAWKLALRARLHQPEHVSRLLDLVLRPATAERAGLYPNLFSAHPPFQIDGNLGYVAAVAEMLVQSHSGMIELLPAVPSQWPEGRVSGLVARPGVAVDVAWTTVDGRVRVTDFALRARRPQARTTVTVLVNGGRVAVDLTSGER</sequence>
<dbReference type="Proteomes" id="UP001523216">
    <property type="component" value="Unassembled WGS sequence"/>
</dbReference>
<evidence type="ECO:0000259" key="2">
    <source>
        <dbReference type="Pfam" id="PF21307"/>
    </source>
</evidence>
<feature type="domain" description="Glycosyl hydrolase family 95 catalytic" evidence="3">
    <location>
        <begin position="292"/>
        <end position="627"/>
    </location>
</feature>
<dbReference type="PIRSF" id="PIRSF007663">
    <property type="entry name" value="UCP007663"/>
    <property type="match status" value="1"/>
</dbReference>
<gene>
    <name evidence="4" type="ORF">LXN57_00455</name>
</gene>
<dbReference type="InterPro" id="IPR027414">
    <property type="entry name" value="GH95_N_dom"/>
</dbReference>
<evidence type="ECO:0000259" key="1">
    <source>
        <dbReference type="Pfam" id="PF14498"/>
    </source>
</evidence>
<protein>
    <submittedName>
        <fullName evidence="4">Glycoside hydrolase family 95 protein</fullName>
    </submittedName>
</protein>
<dbReference type="Gene3D" id="2.60.40.1180">
    <property type="entry name" value="Golgi alpha-mannosidase II"/>
    <property type="match status" value="1"/>
</dbReference>
<feature type="domain" description="Alpha fucosidase A-like C-terminal" evidence="2">
    <location>
        <begin position="629"/>
        <end position="668"/>
    </location>
</feature>
<feature type="domain" description="Glycosyl hydrolase family 95 N-terminal" evidence="1">
    <location>
        <begin position="7"/>
        <end position="228"/>
    </location>
</feature>
<dbReference type="Pfam" id="PF14498">
    <property type="entry name" value="Glyco_hyd_65N_2"/>
    <property type="match status" value="1"/>
</dbReference>
<dbReference type="RefSeq" id="WP_251796054.1">
    <property type="nucleotide sequence ID" value="NZ_JAMQOL010000001.1"/>
</dbReference>
<dbReference type="InterPro" id="IPR054363">
    <property type="entry name" value="GH95_cat"/>
</dbReference>
<dbReference type="InterPro" id="IPR013780">
    <property type="entry name" value="Glyco_hydro_b"/>
</dbReference>
<accession>A0ABT0XQH9</accession>
<evidence type="ECO:0000259" key="3">
    <source>
        <dbReference type="Pfam" id="PF22124"/>
    </source>
</evidence>
<proteinExistence type="predicted"/>
<evidence type="ECO:0000313" key="5">
    <source>
        <dbReference type="Proteomes" id="UP001523216"/>
    </source>
</evidence>
<comment type="caution">
    <text evidence="4">The sequence shown here is derived from an EMBL/GenBank/DDBJ whole genome shotgun (WGS) entry which is preliminary data.</text>
</comment>
<keyword evidence="4" id="KW-0614">Plasmid</keyword>
<dbReference type="PANTHER" id="PTHR31084:SF0">
    <property type="entry name" value="ALPHA-L-FUCOSIDASE 2"/>
    <property type="match status" value="1"/>
</dbReference>
<dbReference type="Gene3D" id="2.70.98.50">
    <property type="entry name" value="putative glycoside hydrolase family protein from bacillus halodurans"/>
    <property type="match status" value="1"/>
</dbReference>
<keyword evidence="5" id="KW-1185">Reference proteome</keyword>
<geneLocation type="plasmid" evidence="4">
    <name>p1</name>
</geneLocation>
<dbReference type="EMBL" id="JAMQOL010000001">
    <property type="protein sequence ID" value="MCM4076031.1"/>
    <property type="molecule type" value="Genomic_DNA"/>
</dbReference>
<organism evidence="4 5">
    <name type="scientific">Paractinoplanes hotanensis</name>
    <dbReference type="NCBI Taxonomy" id="2906497"/>
    <lineage>
        <taxon>Bacteria</taxon>
        <taxon>Bacillati</taxon>
        <taxon>Actinomycetota</taxon>
        <taxon>Actinomycetes</taxon>
        <taxon>Micromonosporales</taxon>
        <taxon>Micromonosporaceae</taxon>
        <taxon>Paractinoplanes</taxon>
    </lineage>
</organism>
<keyword evidence="4" id="KW-0378">Hydrolase</keyword>
<dbReference type="Pfam" id="PF22124">
    <property type="entry name" value="Glyco_hydro_95_cat"/>
    <property type="match status" value="1"/>
</dbReference>
<dbReference type="InterPro" id="IPR008928">
    <property type="entry name" value="6-hairpin_glycosidase_sf"/>
</dbReference>
<dbReference type="InterPro" id="IPR016518">
    <property type="entry name" value="Alpha-L-fucosidase"/>
</dbReference>